<evidence type="ECO:0008006" key="3">
    <source>
        <dbReference type="Google" id="ProtNLM"/>
    </source>
</evidence>
<organism evidence="1 2">
    <name type="scientific">Nocardia amamiensis</name>
    <dbReference type="NCBI Taxonomy" id="404578"/>
    <lineage>
        <taxon>Bacteria</taxon>
        <taxon>Bacillati</taxon>
        <taxon>Actinomycetota</taxon>
        <taxon>Actinomycetes</taxon>
        <taxon>Mycobacteriales</taxon>
        <taxon>Nocardiaceae</taxon>
        <taxon>Nocardia</taxon>
    </lineage>
</organism>
<dbReference type="RefSeq" id="WP_195132860.1">
    <property type="nucleotide sequence ID" value="NZ_JADLQX010000030.1"/>
</dbReference>
<protein>
    <recommendedName>
        <fullName evidence="3">Transcriptional regulator</fullName>
    </recommendedName>
</protein>
<comment type="caution">
    <text evidence="1">The sequence shown here is derived from an EMBL/GenBank/DDBJ whole genome shotgun (WGS) entry which is preliminary data.</text>
</comment>
<evidence type="ECO:0000313" key="1">
    <source>
        <dbReference type="EMBL" id="MBF6301639.1"/>
    </source>
</evidence>
<evidence type="ECO:0000313" key="2">
    <source>
        <dbReference type="Proteomes" id="UP000702209"/>
    </source>
</evidence>
<accession>A0ABS0CYG1</accession>
<gene>
    <name evidence="1" type="ORF">IU459_29475</name>
</gene>
<dbReference type="EMBL" id="JADLQX010000030">
    <property type="protein sequence ID" value="MBF6301639.1"/>
    <property type="molecule type" value="Genomic_DNA"/>
</dbReference>
<proteinExistence type="predicted"/>
<sequence length="175" mass="19496">MEFDRLLPFATTAEVTTARGYLRACVEQNPHWEPEDSEEIEALTHEQVIARTLRIWPHGWEAFRSYYADDIRAAGEAESAAWFAEATQAARGHLFASRLPKAALRWGRCSLTATEAVTTLGADLAEIRRDAAEWHWIAEILGVPVPVAMAWAVEGRARQLAAVIVRPFRAGQASK</sequence>
<reference evidence="1 2" key="1">
    <citation type="submission" date="2020-10" db="EMBL/GenBank/DDBJ databases">
        <title>Identification of Nocardia species via Next-generation sequencing and recognition of intraspecies genetic diversity.</title>
        <authorList>
            <person name="Li P."/>
            <person name="Li P."/>
            <person name="Lu B."/>
        </authorList>
    </citation>
    <scope>NUCLEOTIDE SEQUENCE [LARGE SCALE GENOMIC DNA]</scope>
    <source>
        <strain evidence="1 2">BJ06-0157</strain>
    </source>
</reference>
<dbReference type="Proteomes" id="UP000702209">
    <property type="component" value="Unassembled WGS sequence"/>
</dbReference>
<name>A0ABS0CYG1_9NOCA</name>
<keyword evidence="2" id="KW-1185">Reference proteome</keyword>